<dbReference type="Gene3D" id="3.30.450.20">
    <property type="entry name" value="PAS domain"/>
    <property type="match status" value="1"/>
</dbReference>
<dbReference type="SUPFAM" id="SSF55073">
    <property type="entry name" value="Nucleotide cyclase"/>
    <property type="match status" value="1"/>
</dbReference>
<evidence type="ECO:0000259" key="2">
    <source>
        <dbReference type="PROSITE" id="PS50112"/>
    </source>
</evidence>
<dbReference type="PROSITE" id="PS50924">
    <property type="entry name" value="MHYT"/>
    <property type="match status" value="1"/>
</dbReference>
<gene>
    <name evidence="7" type="ORF">ABAZ39_32710</name>
</gene>
<feature type="transmembrane region" description="Helical" evidence="1">
    <location>
        <begin position="172"/>
        <end position="193"/>
    </location>
</feature>
<geneLocation type="plasmid" evidence="7 8">
    <name>AbAZ39_p4</name>
</geneLocation>
<dbReference type="KEGG" id="abq:ABAZ39_32710"/>
<feature type="domain" description="GGDEF" evidence="5">
    <location>
        <begin position="404"/>
        <end position="536"/>
    </location>
</feature>
<dbReference type="NCBIfam" id="TIGR00254">
    <property type="entry name" value="GGDEF"/>
    <property type="match status" value="1"/>
</dbReference>
<dbReference type="SUPFAM" id="SSF141868">
    <property type="entry name" value="EAL domain-like"/>
    <property type="match status" value="1"/>
</dbReference>
<keyword evidence="1" id="KW-1133">Transmembrane helix</keyword>
<dbReference type="InterPro" id="IPR052155">
    <property type="entry name" value="Biofilm_reg_signaling"/>
</dbReference>
<dbReference type="Proteomes" id="UP000027186">
    <property type="component" value="Plasmid AbAZ39_p4"/>
</dbReference>
<feature type="domain" description="PAS" evidence="2">
    <location>
        <begin position="254"/>
        <end position="323"/>
    </location>
</feature>
<dbReference type="AlphaFoldDB" id="A0A060DRX2"/>
<dbReference type="InterPro" id="IPR000160">
    <property type="entry name" value="GGDEF_dom"/>
</dbReference>
<evidence type="ECO:0000313" key="8">
    <source>
        <dbReference type="Proteomes" id="UP000027186"/>
    </source>
</evidence>
<dbReference type="Pfam" id="PF00563">
    <property type="entry name" value="EAL"/>
    <property type="match status" value="1"/>
</dbReference>
<dbReference type="Gene3D" id="3.20.20.450">
    <property type="entry name" value="EAL domain"/>
    <property type="match status" value="1"/>
</dbReference>
<feature type="domain" description="MHYT" evidence="6">
    <location>
        <begin position="12"/>
        <end position="198"/>
    </location>
</feature>
<dbReference type="SMART" id="SM00267">
    <property type="entry name" value="GGDEF"/>
    <property type="match status" value="1"/>
</dbReference>
<evidence type="ECO:0008006" key="9">
    <source>
        <dbReference type="Google" id="ProtNLM"/>
    </source>
</evidence>
<dbReference type="EMBL" id="CP007797">
    <property type="protein sequence ID" value="AIB16601.1"/>
    <property type="molecule type" value="Genomic_DNA"/>
</dbReference>
<dbReference type="PANTHER" id="PTHR44757">
    <property type="entry name" value="DIGUANYLATE CYCLASE DGCP"/>
    <property type="match status" value="1"/>
</dbReference>
<dbReference type="InterPro" id="IPR035919">
    <property type="entry name" value="EAL_sf"/>
</dbReference>
<name>A0A060DRX2_9PROT</name>
<feature type="transmembrane region" description="Helical" evidence="1">
    <location>
        <begin position="213"/>
        <end position="236"/>
    </location>
</feature>
<dbReference type="SUPFAM" id="SSF55785">
    <property type="entry name" value="PYP-like sensor domain (PAS domain)"/>
    <property type="match status" value="1"/>
</dbReference>
<keyword evidence="1" id="KW-0472">Membrane</keyword>
<dbReference type="InterPro" id="IPR043128">
    <property type="entry name" value="Rev_trsase/Diguanyl_cyclase"/>
</dbReference>
<feature type="transmembrane region" description="Helical" evidence="1">
    <location>
        <begin position="110"/>
        <end position="132"/>
    </location>
</feature>
<feature type="domain" description="PAC" evidence="3">
    <location>
        <begin position="322"/>
        <end position="372"/>
    </location>
</feature>
<dbReference type="SMART" id="SM00091">
    <property type="entry name" value="PAS"/>
    <property type="match status" value="1"/>
</dbReference>
<feature type="transmembrane region" description="Helical" evidence="1">
    <location>
        <begin position="14"/>
        <end position="35"/>
    </location>
</feature>
<sequence length="794" mass="85639">MMRVYACITQQHDLWLVLLAGAVCGFGAWVSLNLARRAAAAVGRARWGWLAGAATATGGGVWATHFIAMLAFQTSLPTGYDIGLTVLSSLIAIGGAAVGIRHAIGGGRLAAPLGGAIAGAAATAMHFTGMAALQVPANLHYDPAYVAVSLGLGVLLAGAGFTAALRIGSLKGLAAGAALLALGICGLHFTGMAGVTLIPDPLHDMSDQIMEPGLLAVAIAVTATVVMALGLAGAIMDQRLAARTAHEADRLRASEERFRQLADATTEGIVIHRDGVVLDVNRAMAELLGKPQVDFIGQSMLRFVVQNRRSDIERKLTHPTSERVELDLLHDDGTLVMVEAHGQDITHEGRPARVVAVRDIRERKRAEERIRHMANHDLLTGLPNRSLFLDRLNGALTSAGRARTGVAVLYLDLDRFKAVNDLLGHPAGDRLLQEMARRMLEAVPSHDTVARLSGDEFAVLHRIAQPGEALALADRLVKTLGLPAELDGQRMVVGASVGIALFPQDGSGAEALLQHADTALYRAKSEGRNTFRFFEAEMDERLQARRGLERDLRQALSDGALSVHYQPLEDCRTHRVLGFEALVRWKHPERGMIPPSEFVPLAEESGLVMQLGEFVLRTACRDARNWPDPVKVAVNLSPVQFRHSDLPATILGILEEEGMAPHRLEIEVTEGVMIDDTERALAALSALKAAGVRIALDDFGTGYSSLSYLQKFTFDKLKIDRSFVQLMAENRESLSIIRTILALAKSLDIAVTAEGVETEEQRTLLKNESCNQLQGYLIGRPVPASELVRFYEPA</sequence>
<feature type="transmembrane region" description="Helical" evidence="1">
    <location>
        <begin position="144"/>
        <end position="165"/>
    </location>
</feature>
<dbReference type="InterPro" id="IPR029787">
    <property type="entry name" value="Nucleotide_cyclase"/>
</dbReference>
<dbReference type="InterPro" id="IPR035965">
    <property type="entry name" value="PAS-like_dom_sf"/>
</dbReference>
<dbReference type="CDD" id="cd00130">
    <property type="entry name" value="PAS"/>
    <property type="match status" value="1"/>
</dbReference>
<dbReference type="CDD" id="cd01948">
    <property type="entry name" value="EAL"/>
    <property type="match status" value="1"/>
</dbReference>
<dbReference type="InterPro" id="IPR000014">
    <property type="entry name" value="PAS"/>
</dbReference>
<dbReference type="NCBIfam" id="TIGR00229">
    <property type="entry name" value="sensory_box"/>
    <property type="match status" value="1"/>
</dbReference>
<dbReference type="InterPro" id="IPR000700">
    <property type="entry name" value="PAS-assoc_C"/>
</dbReference>
<evidence type="ECO:0000259" key="4">
    <source>
        <dbReference type="PROSITE" id="PS50883"/>
    </source>
</evidence>
<dbReference type="InterPro" id="IPR005330">
    <property type="entry name" value="MHYT_dom"/>
</dbReference>
<evidence type="ECO:0000313" key="7">
    <source>
        <dbReference type="EMBL" id="AIB16601.1"/>
    </source>
</evidence>
<dbReference type="SMART" id="SM00052">
    <property type="entry name" value="EAL"/>
    <property type="match status" value="1"/>
</dbReference>
<dbReference type="Pfam" id="PF13426">
    <property type="entry name" value="PAS_9"/>
    <property type="match status" value="1"/>
</dbReference>
<dbReference type="InterPro" id="IPR001633">
    <property type="entry name" value="EAL_dom"/>
</dbReference>
<dbReference type="GO" id="GO:0016020">
    <property type="term" value="C:membrane"/>
    <property type="evidence" value="ECO:0007669"/>
    <property type="project" value="UniProtKB-UniRule"/>
</dbReference>
<dbReference type="PROSITE" id="PS50887">
    <property type="entry name" value="GGDEF"/>
    <property type="match status" value="1"/>
</dbReference>
<reference evidence="7 8" key="1">
    <citation type="journal article" date="2014" name="Genome Announc.">
        <title>Complete Genome Sequence of the Model Rhizosphere Strain Azospirillum brasilense Az39, Successfully Applied in Agriculture.</title>
        <authorList>
            <person name="Rivera D."/>
            <person name="Revale S."/>
            <person name="Molina R."/>
            <person name="Gualpa J."/>
            <person name="Puente M."/>
            <person name="Maroniche G."/>
            <person name="Paris G."/>
            <person name="Baker D."/>
            <person name="Clavijo B."/>
            <person name="McLay K."/>
            <person name="Spaepen S."/>
            <person name="Perticari A."/>
            <person name="Vazquez M."/>
            <person name="Wisniewski-Dye F."/>
            <person name="Watkins C."/>
            <person name="Martinez-Abarca F."/>
            <person name="Vanderleyden J."/>
            <person name="Cassan F."/>
        </authorList>
    </citation>
    <scope>NUCLEOTIDE SEQUENCE [LARGE SCALE GENOMIC DNA]</scope>
    <source>
        <strain evidence="7 8">Az39</strain>
        <plasmid evidence="7">AbAZ39_p4</plasmid>
    </source>
</reference>
<evidence type="ECO:0000259" key="6">
    <source>
        <dbReference type="PROSITE" id="PS50924"/>
    </source>
</evidence>
<dbReference type="CDD" id="cd01949">
    <property type="entry name" value="GGDEF"/>
    <property type="match status" value="1"/>
</dbReference>
<dbReference type="FunFam" id="3.20.20.450:FF:000001">
    <property type="entry name" value="Cyclic di-GMP phosphodiesterase yahA"/>
    <property type="match status" value="1"/>
</dbReference>
<evidence type="ECO:0000259" key="3">
    <source>
        <dbReference type="PROSITE" id="PS50113"/>
    </source>
</evidence>
<dbReference type="RefSeq" id="WP_040138308.1">
    <property type="nucleotide sequence ID" value="NZ_CP007797.1"/>
</dbReference>
<evidence type="ECO:0000259" key="5">
    <source>
        <dbReference type="PROSITE" id="PS50887"/>
    </source>
</evidence>
<dbReference type="PROSITE" id="PS50113">
    <property type="entry name" value="PAC"/>
    <property type="match status" value="1"/>
</dbReference>
<keyword evidence="7" id="KW-0614">Plasmid</keyword>
<feature type="transmembrane region" description="Helical" evidence="1">
    <location>
        <begin position="78"/>
        <end position="98"/>
    </location>
</feature>
<accession>A0A060DRX2</accession>
<evidence type="ECO:0000256" key="1">
    <source>
        <dbReference type="PROSITE-ProRule" id="PRU00244"/>
    </source>
</evidence>
<dbReference type="PANTHER" id="PTHR44757:SF2">
    <property type="entry name" value="BIOFILM ARCHITECTURE MAINTENANCE PROTEIN MBAA"/>
    <property type="match status" value="1"/>
</dbReference>
<dbReference type="PROSITE" id="PS50883">
    <property type="entry name" value="EAL"/>
    <property type="match status" value="1"/>
</dbReference>
<organism evidence="7 8">
    <name type="scientific">Azospirillum argentinense</name>
    <dbReference type="NCBI Taxonomy" id="2970906"/>
    <lineage>
        <taxon>Bacteria</taxon>
        <taxon>Pseudomonadati</taxon>
        <taxon>Pseudomonadota</taxon>
        <taxon>Alphaproteobacteria</taxon>
        <taxon>Rhodospirillales</taxon>
        <taxon>Azospirillaceae</taxon>
        <taxon>Azospirillum</taxon>
    </lineage>
</organism>
<dbReference type="Pfam" id="PF00990">
    <property type="entry name" value="GGDEF"/>
    <property type="match status" value="1"/>
</dbReference>
<dbReference type="PROSITE" id="PS50112">
    <property type="entry name" value="PAS"/>
    <property type="match status" value="1"/>
</dbReference>
<dbReference type="Pfam" id="PF03707">
    <property type="entry name" value="MHYT"/>
    <property type="match status" value="2"/>
</dbReference>
<dbReference type="Gene3D" id="3.30.70.270">
    <property type="match status" value="1"/>
</dbReference>
<proteinExistence type="predicted"/>
<keyword evidence="1" id="KW-0812">Transmembrane</keyword>
<feature type="transmembrane region" description="Helical" evidence="1">
    <location>
        <begin position="47"/>
        <end position="72"/>
    </location>
</feature>
<protein>
    <recommendedName>
        <fullName evidence="9">EAL domain-containing protein</fullName>
    </recommendedName>
</protein>
<feature type="domain" description="EAL" evidence="4">
    <location>
        <begin position="545"/>
        <end position="794"/>
    </location>
</feature>